<dbReference type="Pfam" id="PF14300">
    <property type="entry name" value="DMP19"/>
    <property type="match status" value="1"/>
</dbReference>
<dbReference type="InterPro" id="IPR014105">
    <property type="entry name" value="Carotenoid/retinoid_OxRdtase"/>
</dbReference>
<dbReference type="PANTHER" id="PTHR43734:SF7">
    <property type="entry name" value="4,4'-DIAPONEUROSPORENE OXYGENASE"/>
    <property type="match status" value="1"/>
</dbReference>
<feature type="domain" description="DNA mimic protein DMP19 C-terminal" evidence="7">
    <location>
        <begin position="24"/>
        <end position="88"/>
    </location>
</feature>
<dbReference type="GO" id="GO:0016117">
    <property type="term" value="P:carotenoid biosynthetic process"/>
    <property type="evidence" value="ECO:0007669"/>
    <property type="project" value="UniProtKB-KW"/>
</dbReference>
<dbReference type="GO" id="GO:0016491">
    <property type="term" value="F:oxidoreductase activity"/>
    <property type="evidence" value="ECO:0007669"/>
    <property type="project" value="UniProtKB-KW"/>
</dbReference>
<dbReference type="Gene3D" id="1.20.1420.60">
    <property type="match status" value="1"/>
</dbReference>
<dbReference type="InterPro" id="IPR002937">
    <property type="entry name" value="Amino_oxidase"/>
</dbReference>
<dbReference type="InterPro" id="IPR025402">
    <property type="entry name" value="DMP19_C"/>
</dbReference>
<sequence>MNWDDAAVEYHKRTFSMGGRLSSLPAEWQRELVALMLINRDVNNGAYLQFFVNHGKEVYEYASRSLKAIGAKRMAEIVDNCQSLVDEHCPTHMLSPNESVHLLPNPIIDKDGLMVKEAGSKLPDALLARILELSCEFMGYPDDVGDLAQCHYGPLIADDRLLTANTSKAHDESVFPRSSLMSEQGRNRVGVIGGGLGGLAAACTLAARGYDVVLFEKNEWLGGKAAELREGGFRFDMGPTILTIPAVLRRIFDEAGRKLEDYLDLVRLDPQWRCFFTDGSVLDLVSDETTMAASLDRYAPGSGTGDGYRAFLTLSDRLHKISDKFFFWRSVGGIGDMVDLKAGFSPSILADVMKMRMGRSVAGTVRKYIPDARVAQMLDHFVQYVGSSPAASPAVLCGIAHMQTNDGVWYPMGGTRAVPEALTKLAVELGVDLRPGVGVKRIITNATGDTVTGVETDSGEVVELSAVVSNADAVRTHRELVNGAAPRAVRRFDRRRKYEPACSGVVFYLGLNKAYDHLLHHGFVFSRDPEEEFDAIYHKGEPAADPTCYIAATARTDPNTAPAGGEALYVLVHTPYLRPHHDWKAMLPAYRQVILNKLKTTGQMPDIECRIVYESVLTPQDIHDRYRVLNGAIYGLTSHGKWLGAFKPANRSPDLKGLYLAGGAAHPGPGMPMVLMSGWIAGDTLDQDAAVPKMRIPNTAGI</sequence>
<evidence type="ECO:0000256" key="2">
    <source>
        <dbReference type="ARBA" id="ARBA00006046"/>
    </source>
</evidence>
<comment type="caution">
    <text evidence="8">The sequence shown here is derived from an EMBL/GenBank/DDBJ whole genome shotgun (WGS) entry which is preliminary data.</text>
</comment>
<dbReference type="OrthoDB" id="9814556at2"/>
<dbReference type="EMBL" id="NIDE01000019">
    <property type="protein sequence ID" value="OWK34856.1"/>
    <property type="molecule type" value="Genomic_DNA"/>
</dbReference>
<keyword evidence="4 5" id="KW-0560">Oxidoreductase</keyword>
<dbReference type="InterPro" id="IPR036188">
    <property type="entry name" value="FAD/NAD-bd_sf"/>
</dbReference>
<reference evidence="9" key="1">
    <citation type="submission" date="2017-06" db="EMBL/GenBank/DDBJ databases">
        <title>Genome analysis of Fimbriiglobus ruber SP5, the first member of the order Planctomycetales with confirmed chitinolytic capability.</title>
        <authorList>
            <person name="Ravin N.V."/>
            <person name="Rakitin A.L."/>
            <person name="Ivanova A.A."/>
            <person name="Beletsky A.V."/>
            <person name="Kulichevskaya I.S."/>
            <person name="Mardanov A.V."/>
            <person name="Dedysh S.N."/>
        </authorList>
    </citation>
    <scope>NUCLEOTIDE SEQUENCE [LARGE SCALE GENOMIC DNA]</scope>
    <source>
        <strain evidence="9">SP5</strain>
    </source>
</reference>
<dbReference type="NCBIfam" id="TIGR02734">
    <property type="entry name" value="crtI_fam"/>
    <property type="match status" value="1"/>
</dbReference>
<evidence type="ECO:0000256" key="4">
    <source>
        <dbReference type="ARBA" id="ARBA00023002"/>
    </source>
</evidence>
<dbReference type="SUPFAM" id="SSF51905">
    <property type="entry name" value="FAD/NAD(P)-binding domain"/>
    <property type="match status" value="1"/>
</dbReference>
<dbReference type="Gene3D" id="3.50.50.60">
    <property type="entry name" value="FAD/NAD(P)-binding domain"/>
    <property type="match status" value="2"/>
</dbReference>
<dbReference type="AlphaFoldDB" id="A0A225DC37"/>
<gene>
    <name evidence="8" type="ORF">FRUB_09698</name>
</gene>
<accession>A0A225DC37</accession>
<proteinExistence type="inferred from homology"/>
<evidence type="ECO:0000259" key="6">
    <source>
        <dbReference type="Pfam" id="PF01593"/>
    </source>
</evidence>
<organism evidence="8 9">
    <name type="scientific">Fimbriiglobus ruber</name>
    <dbReference type="NCBI Taxonomy" id="1908690"/>
    <lineage>
        <taxon>Bacteria</taxon>
        <taxon>Pseudomonadati</taxon>
        <taxon>Planctomycetota</taxon>
        <taxon>Planctomycetia</taxon>
        <taxon>Gemmatales</taxon>
        <taxon>Gemmataceae</taxon>
        <taxon>Fimbriiglobus</taxon>
    </lineage>
</organism>
<comment type="pathway">
    <text evidence="1 5">Carotenoid biosynthesis.</text>
</comment>
<dbReference type="PANTHER" id="PTHR43734">
    <property type="entry name" value="PHYTOENE DESATURASE"/>
    <property type="match status" value="1"/>
</dbReference>
<protein>
    <submittedName>
        <fullName evidence="8">Phytoene desaturase, neurosporene or lycopene producing</fullName>
    </submittedName>
</protein>
<name>A0A225DC37_9BACT</name>
<feature type="domain" description="Amine oxidase" evidence="6">
    <location>
        <begin position="196"/>
        <end position="681"/>
    </location>
</feature>
<evidence type="ECO:0000256" key="3">
    <source>
        <dbReference type="ARBA" id="ARBA00022746"/>
    </source>
</evidence>
<evidence type="ECO:0000256" key="1">
    <source>
        <dbReference type="ARBA" id="ARBA00004829"/>
    </source>
</evidence>
<evidence type="ECO:0000313" key="9">
    <source>
        <dbReference type="Proteomes" id="UP000214646"/>
    </source>
</evidence>
<dbReference type="Proteomes" id="UP000214646">
    <property type="component" value="Unassembled WGS sequence"/>
</dbReference>
<comment type="similarity">
    <text evidence="2 5">Belongs to the carotenoid/retinoid oxidoreductase family.</text>
</comment>
<keyword evidence="9" id="KW-1185">Reference proteome</keyword>
<evidence type="ECO:0000256" key="5">
    <source>
        <dbReference type="RuleBase" id="RU362075"/>
    </source>
</evidence>
<keyword evidence="3 5" id="KW-0125">Carotenoid biosynthesis</keyword>
<evidence type="ECO:0000259" key="7">
    <source>
        <dbReference type="Pfam" id="PF14300"/>
    </source>
</evidence>
<dbReference type="Pfam" id="PF01593">
    <property type="entry name" value="Amino_oxidase"/>
    <property type="match status" value="1"/>
</dbReference>
<evidence type="ECO:0000313" key="8">
    <source>
        <dbReference type="EMBL" id="OWK34856.1"/>
    </source>
</evidence>